<sequence length="385" mass="40185">METLISIPLVLGREQTLHVWQKPKNSGGGLLATLQSLASSISRSGTIHVQHVPAGTPAVLDVCAYEKISHNVTNKCSDKTQTIVINMVSAEPVQIYLRWPKGSKEVGLGRLHLQSGDYNINLELDAPSVPATATHLSLADVDFVPARELIVSSNSGNVSGLFPMEDVLDVSTKSGSANLTLLPLFDKPSHASKLSIKTNSGSLRINADLDAVSARTHFPSRDSSIVLETSSGGIRSVLGMTRSTTTKSNSGSQHLTALLADHSPDRRSDFASTTNSGSQNIIIVAAAAAAAAAAPEEKSAGAEKADETGFVCKHKSSSGSVRVAYPDIWQGTVEAYSNSGGVAVVGEGVETDKVRNRVTGVKGTPMHHTEVGASSGSISVKIGSS</sequence>
<proteinExistence type="predicted"/>
<reference evidence="2 3" key="1">
    <citation type="submission" date="2016-07" db="EMBL/GenBank/DDBJ databases">
        <title>Comparative genomics of the entomopathogenic fungus Beauveria bassiana.</title>
        <authorList>
            <person name="Valero Jimenez C.A."/>
            <person name="Zwaan B.J."/>
            <person name="Van Kan J.A."/>
            <person name="Takken W."/>
            <person name="Debets A.J."/>
            <person name="Schoustra S.E."/>
            <person name="Koenraadt C.J."/>
        </authorList>
    </citation>
    <scope>NUCLEOTIDE SEQUENCE [LARGE SCALE GENOMIC DNA]</scope>
    <source>
        <strain evidence="2 3">ARSEF 8028</strain>
    </source>
</reference>
<evidence type="ECO:0008006" key="4">
    <source>
        <dbReference type="Google" id="ProtNLM"/>
    </source>
</evidence>
<name>A0A2S7YB83_BEABA</name>
<accession>A0A2S7YB83</accession>
<protein>
    <recommendedName>
        <fullName evidence="4">Adhesin domain-containing protein</fullName>
    </recommendedName>
</protein>
<gene>
    <name evidence="2" type="ORF">BB8028_0004g01340</name>
</gene>
<dbReference type="EMBL" id="JRHA01000004">
    <property type="protein sequence ID" value="PQK13203.1"/>
    <property type="molecule type" value="Genomic_DNA"/>
</dbReference>
<organism evidence="2 3">
    <name type="scientific">Beauveria bassiana</name>
    <name type="common">White muscardine disease fungus</name>
    <name type="synonym">Tritirachium shiotae</name>
    <dbReference type="NCBI Taxonomy" id="176275"/>
    <lineage>
        <taxon>Eukaryota</taxon>
        <taxon>Fungi</taxon>
        <taxon>Dikarya</taxon>
        <taxon>Ascomycota</taxon>
        <taxon>Pezizomycotina</taxon>
        <taxon>Sordariomycetes</taxon>
        <taxon>Hypocreomycetidae</taxon>
        <taxon>Hypocreales</taxon>
        <taxon>Cordycipitaceae</taxon>
        <taxon>Beauveria</taxon>
    </lineage>
</organism>
<comment type="caution">
    <text evidence="2">The sequence shown here is derived from an EMBL/GenBank/DDBJ whole genome shotgun (WGS) entry which is preliminary data.</text>
</comment>
<dbReference type="AlphaFoldDB" id="A0A2S7YB83"/>
<evidence type="ECO:0000313" key="2">
    <source>
        <dbReference type="EMBL" id="PQK13203.1"/>
    </source>
</evidence>
<feature type="region of interest" description="Disordered" evidence="1">
    <location>
        <begin position="362"/>
        <end position="385"/>
    </location>
</feature>
<dbReference type="OrthoDB" id="3539644at2759"/>
<dbReference type="Proteomes" id="UP000237441">
    <property type="component" value="Unassembled WGS sequence"/>
</dbReference>
<evidence type="ECO:0000256" key="1">
    <source>
        <dbReference type="SAM" id="MobiDB-lite"/>
    </source>
</evidence>
<evidence type="ECO:0000313" key="3">
    <source>
        <dbReference type="Proteomes" id="UP000237441"/>
    </source>
</evidence>
<feature type="compositionally biased region" description="Low complexity" evidence="1">
    <location>
        <begin position="371"/>
        <end position="385"/>
    </location>
</feature>